<keyword evidence="3 7" id="KW-0812">Transmembrane</keyword>
<dbReference type="SUPFAM" id="SSF52540">
    <property type="entry name" value="P-loop containing nucleoside triphosphate hydrolases"/>
    <property type="match status" value="1"/>
</dbReference>
<feature type="transmembrane region" description="Helical" evidence="7">
    <location>
        <begin position="114"/>
        <end position="134"/>
    </location>
</feature>
<keyword evidence="4 7" id="KW-1133">Transmembrane helix</keyword>
<comment type="subcellular location">
    <subcellularLocation>
        <location evidence="1">Cell membrane</location>
        <topology evidence="1">Multi-pass membrane protein</topology>
    </subcellularLocation>
</comment>
<feature type="region of interest" description="Disordered" evidence="6">
    <location>
        <begin position="684"/>
        <end position="823"/>
    </location>
</feature>
<comment type="caution">
    <text evidence="9">The sequence shown here is derived from an EMBL/GenBank/DDBJ whole genome shotgun (WGS) entry which is preliminary data.</text>
</comment>
<gene>
    <name evidence="9" type="ORF">ACFODU_08950</name>
</gene>
<dbReference type="Pfam" id="PF10412">
    <property type="entry name" value="TrwB_AAD_bind"/>
    <property type="match status" value="1"/>
</dbReference>
<dbReference type="RefSeq" id="WP_336926726.1">
    <property type="nucleotide sequence ID" value="NZ_JBANRO010000009.1"/>
</dbReference>
<accession>A0ABV7E5B0</accession>
<feature type="compositionally biased region" description="Basic and acidic residues" evidence="6">
    <location>
        <begin position="794"/>
        <end position="823"/>
    </location>
</feature>
<feature type="compositionally biased region" description="Basic and acidic residues" evidence="6">
    <location>
        <begin position="718"/>
        <end position="730"/>
    </location>
</feature>
<evidence type="ECO:0000256" key="7">
    <source>
        <dbReference type="SAM" id="Phobius"/>
    </source>
</evidence>
<feature type="transmembrane region" description="Helical" evidence="7">
    <location>
        <begin position="20"/>
        <end position="45"/>
    </location>
</feature>
<evidence type="ECO:0000256" key="4">
    <source>
        <dbReference type="ARBA" id="ARBA00022989"/>
    </source>
</evidence>
<sequence>MKRNLANFTRGSQLLGHFGFMFAAGLKGPLIIAAAVISSTSWWTLSSALTDYEIYLIWMRIYAAAYGFMEFSPDKLVTVKTVFGGTMELPIGMLGSFPPVVRAWDHMTDLVASAAWRSALFLIPAFVLFYGFAARFGGKAKDRKFVRGAQLVDLSELVRRLRKNNREKRNRERTAAMGWKWRLCLPWELAKVFPYRPAHIAGVVYPWRLEQSHAMLIGTTGTGKTVAISAMIEEARAKGQNCVVFDLTGAFIEQFYDPRRDTILNPLDARCPQWSLFDECRTEADFWTAADALVPHDGGGDAQFWVLGARALFVKFCVELAAQGRGSNAALAQELMSADLSDVHELVKDTMAGPITAPEAARMAESVRAVFNVNAKALELLPTEGPRFSVREWIEQAAENSAGRGSILFISSRYVDMSVTSQLLTLWLDTAMNTLMTSARTNKVTCWFFIDELGALHRLPALEKGLQTARNFGGAIVLGLHAYAKLKEVYGENMAATLASLARTKLILSVADRDTATWCSDVIGHEEVVDVDEGFSFGFNNARDAVSLTRRTTIKPLRMPDELMNMKSLEGYIKFPEDFPAAPVRLRPVNRPKVADAFIVRGLNRPLPPAQLHAPMPSRPKPGGQSGEGARTHTSTSDDGGGKSTLRHHSVSRQGELAFDKAAGQAPQPDRAVASEAARHLGTDASGRLAAGTDPERANGNQAPVEKGRYGHPANHSKALDNPDGNDRPALKPGPKSGARLSDRAIRQNASPGRQKAKDGAERSANPPAKSAGSKVTDPPSRKGGAPASPPRSSDVRRLLDEDGIPERSEPPKDTRDLGDLEI</sequence>
<keyword evidence="9" id="KW-0238">DNA-binding</keyword>
<organism evidence="9 10">
    <name type="scientific">Alteraurantiacibacter palmitatis</name>
    <dbReference type="NCBI Taxonomy" id="2054628"/>
    <lineage>
        <taxon>Bacteria</taxon>
        <taxon>Pseudomonadati</taxon>
        <taxon>Pseudomonadota</taxon>
        <taxon>Alphaproteobacteria</taxon>
        <taxon>Sphingomonadales</taxon>
        <taxon>Erythrobacteraceae</taxon>
        <taxon>Alteraurantiacibacter</taxon>
    </lineage>
</organism>
<keyword evidence="10" id="KW-1185">Reference proteome</keyword>
<dbReference type="PANTHER" id="PTHR37937">
    <property type="entry name" value="CONJUGATIVE TRANSFER: DNA TRANSPORT"/>
    <property type="match status" value="1"/>
</dbReference>
<dbReference type="Proteomes" id="UP001595456">
    <property type="component" value="Unassembled WGS sequence"/>
</dbReference>
<evidence type="ECO:0000256" key="6">
    <source>
        <dbReference type="SAM" id="MobiDB-lite"/>
    </source>
</evidence>
<name>A0ABV7E5B0_9SPHN</name>
<protein>
    <submittedName>
        <fullName evidence="9">Type IV secretion system DNA-binding domain-containing protein</fullName>
    </submittedName>
</protein>
<keyword evidence="2" id="KW-1003">Cell membrane</keyword>
<evidence type="ECO:0000313" key="9">
    <source>
        <dbReference type="EMBL" id="MFC3097924.1"/>
    </source>
</evidence>
<evidence type="ECO:0000313" key="10">
    <source>
        <dbReference type="Proteomes" id="UP001595456"/>
    </source>
</evidence>
<dbReference type="InterPro" id="IPR019476">
    <property type="entry name" value="T4SS_TraD_DNA-bd"/>
</dbReference>
<evidence type="ECO:0000256" key="2">
    <source>
        <dbReference type="ARBA" id="ARBA00022475"/>
    </source>
</evidence>
<dbReference type="InterPro" id="IPR051539">
    <property type="entry name" value="T4SS-coupling_protein"/>
</dbReference>
<dbReference type="CDD" id="cd01127">
    <property type="entry name" value="TrwB_TraG_TraD_VirD4"/>
    <property type="match status" value="1"/>
</dbReference>
<dbReference type="EMBL" id="JBHRST010000010">
    <property type="protein sequence ID" value="MFC3097924.1"/>
    <property type="molecule type" value="Genomic_DNA"/>
</dbReference>
<evidence type="ECO:0000256" key="3">
    <source>
        <dbReference type="ARBA" id="ARBA00022692"/>
    </source>
</evidence>
<feature type="region of interest" description="Disordered" evidence="6">
    <location>
        <begin position="606"/>
        <end position="651"/>
    </location>
</feature>
<reference evidence="10" key="1">
    <citation type="journal article" date="2019" name="Int. J. Syst. Evol. Microbiol.">
        <title>The Global Catalogue of Microorganisms (GCM) 10K type strain sequencing project: providing services to taxonomists for standard genome sequencing and annotation.</title>
        <authorList>
            <consortium name="The Broad Institute Genomics Platform"/>
            <consortium name="The Broad Institute Genome Sequencing Center for Infectious Disease"/>
            <person name="Wu L."/>
            <person name="Ma J."/>
        </authorList>
    </citation>
    <scope>NUCLEOTIDE SEQUENCE [LARGE SCALE GENOMIC DNA]</scope>
    <source>
        <strain evidence="10">KCTC 52607</strain>
    </source>
</reference>
<evidence type="ECO:0000256" key="5">
    <source>
        <dbReference type="ARBA" id="ARBA00023136"/>
    </source>
</evidence>
<feature type="domain" description="Type IV secretion system coupling protein TraD DNA-binding" evidence="8">
    <location>
        <begin position="198"/>
        <end position="586"/>
    </location>
</feature>
<dbReference type="GO" id="GO:0003677">
    <property type="term" value="F:DNA binding"/>
    <property type="evidence" value="ECO:0007669"/>
    <property type="project" value="UniProtKB-KW"/>
</dbReference>
<proteinExistence type="predicted"/>
<evidence type="ECO:0000256" key="1">
    <source>
        <dbReference type="ARBA" id="ARBA00004651"/>
    </source>
</evidence>
<dbReference type="Gene3D" id="3.40.50.300">
    <property type="entry name" value="P-loop containing nucleotide triphosphate hydrolases"/>
    <property type="match status" value="2"/>
</dbReference>
<dbReference type="InterPro" id="IPR027417">
    <property type="entry name" value="P-loop_NTPase"/>
</dbReference>
<dbReference type="PANTHER" id="PTHR37937:SF1">
    <property type="entry name" value="CONJUGATIVE TRANSFER: DNA TRANSPORT"/>
    <property type="match status" value="1"/>
</dbReference>
<keyword evidence="5 7" id="KW-0472">Membrane</keyword>
<feature type="transmembrane region" description="Helical" evidence="7">
    <location>
        <begin position="52"/>
        <end position="69"/>
    </location>
</feature>
<evidence type="ECO:0000259" key="8">
    <source>
        <dbReference type="Pfam" id="PF10412"/>
    </source>
</evidence>